<organism evidence="1 2">
    <name type="scientific">Tanacetum coccineum</name>
    <dbReference type="NCBI Taxonomy" id="301880"/>
    <lineage>
        <taxon>Eukaryota</taxon>
        <taxon>Viridiplantae</taxon>
        <taxon>Streptophyta</taxon>
        <taxon>Embryophyta</taxon>
        <taxon>Tracheophyta</taxon>
        <taxon>Spermatophyta</taxon>
        <taxon>Magnoliopsida</taxon>
        <taxon>eudicotyledons</taxon>
        <taxon>Gunneridae</taxon>
        <taxon>Pentapetalae</taxon>
        <taxon>asterids</taxon>
        <taxon>campanulids</taxon>
        <taxon>Asterales</taxon>
        <taxon>Asteraceae</taxon>
        <taxon>Asteroideae</taxon>
        <taxon>Anthemideae</taxon>
        <taxon>Anthemidinae</taxon>
        <taxon>Tanacetum</taxon>
    </lineage>
</organism>
<proteinExistence type="predicted"/>
<evidence type="ECO:0000313" key="2">
    <source>
        <dbReference type="Proteomes" id="UP001151760"/>
    </source>
</evidence>
<comment type="caution">
    <text evidence="1">The sequence shown here is derived from an EMBL/GenBank/DDBJ whole genome shotgun (WGS) entry which is preliminary data.</text>
</comment>
<evidence type="ECO:0000313" key="1">
    <source>
        <dbReference type="EMBL" id="GJT51818.1"/>
    </source>
</evidence>
<dbReference type="Proteomes" id="UP001151760">
    <property type="component" value="Unassembled WGS sequence"/>
</dbReference>
<keyword evidence="2" id="KW-1185">Reference proteome</keyword>
<protein>
    <submittedName>
        <fullName evidence="1">Uncharacterized protein</fullName>
    </submittedName>
</protein>
<gene>
    <name evidence="1" type="ORF">Tco_0977975</name>
</gene>
<accession>A0ABQ5EM32</accession>
<reference evidence="1" key="1">
    <citation type="journal article" date="2022" name="Int. J. Mol. Sci.">
        <title>Draft Genome of Tanacetum Coccineum: Genomic Comparison of Closely Related Tanacetum-Family Plants.</title>
        <authorList>
            <person name="Yamashiro T."/>
            <person name="Shiraishi A."/>
            <person name="Nakayama K."/>
            <person name="Satake H."/>
        </authorList>
    </citation>
    <scope>NUCLEOTIDE SEQUENCE</scope>
</reference>
<dbReference type="EMBL" id="BQNB010016439">
    <property type="protein sequence ID" value="GJT51818.1"/>
    <property type="molecule type" value="Genomic_DNA"/>
</dbReference>
<sequence>MVSRAVLMKYGLVSVNTTRQVNVAHSKTTVNAARPKSHYSKIAHSIVKRPIHKKTTFKNSNFNQMINIVKDKNVNAARPKVATVKAKTINGEVQLQALVDGKKIIITESTVRRDLQLEDDDGVDCLPNTTIFE</sequence>
<name>A0ABQ5EM32_9ASTR</name>
<reference evidence="1" key="2">
    <citation type="submission" date="2022-01" db="EMBL/GenBank/DDBJ databases">
        <authorList>
            <person name="Yamashiro T."/>
            <person name="Shiraishi A."/>
            <person name="Satake H."/>
            <person name="Nakayama K."/>
        </authorList>
    </citation>
    <scope>NUCLEOTIDE SEQUENCE</scope>
</reference>